<feature type="non-terminal residue" evidence="1">
    <location>
        <position position="71"/>
    </location>
</feature>
<dbReference type="EMBL" id="JBFSHR010000532">
    <property type="protein sequence ID" value="MEX6431279.1"/>
    <property type="molecule type" value="Genomic_DNA"/>
</dbReference>
<reference evidence="1 2" key="1">
    <citation type="submission" date="2024-07" db="EMBL/GenBank/DDBJ databases">
        <title>Draft Genome Sequence of Ferrimicrobium acidiphilum Strain YE2023, Isolated from a Pulp of Bioleach Reactor.</title>
        <authorList>
            <person name="Elkina Y.A."/>
            <person name="Bulaeva A.G."/>
            <person name="Beletsky A.V."/>
            <person name="Mardanov A.V."/>
        </authorList>
    </citation>
    <scope>NUCLEOTIDE SEQUENCE [LARGE SCALE GENOMIC DNA]</scope>
    <source>
        <strain evidence="1 2">YE2023</strain>
    </source>
</reference>
<comment type="caution">
    <text evidence="1">The sequence shown here is derived from an EMBL/GenBank/DDBJ whole genome shotgun (WGS) entry which is preliminary data.</text>
</comment>
<protein>
    <submittedName>
        <fullName evidence="1">Transposase</fullName>
    </submittedName>
</protein>
<name>A0ABV3YA56_9ACTN</name>
<organism evidence="1 2">
    <name type="scientific">Ferrimicrobium acidiphilum</name>
    <dbReference type="NCBI Taxonomy" id="121039"/>
    <lineage>
        <taxon>Bacteria</taxon>
        <taxon>Bacillati</taxon>
        <taxon>Actinomycetota</taxon>
        <taxon>Acidimicrobiia</taxon>
        <taxon>Acidimicrobiales</taxon>
        <taxon>Acidimicrobiaceae</taxon>
        <taxon>Ferrimicrobium</taxon>
    </lineage>
</organism>
<evidence type="ECO:0000313" key="1">
    <source>
        <dbReference type="EMBL" id="MEX6431279.1"/>
    </source>
</evidence>
<feature type="non-terminal residue" evidence="1">
    <location>
        <position position="1"/>
    </location>
</feature>
<accession>A0ABV3YA56</accession>
<evidence type="ECO:0000313" key="2">
    <source>
        <dbReference type="Proteomes" id="UP001560267"/>
    </source>
</evidence>
<gene>
    <name evidence="1" type="ORF">AB6A68_15905</name>
</gene>
<sequence length="71" mass="8084">HPWKKHNRRMSAWAKGTLAEALESTTQQREARHVLVNAAYTSQMDSNTHLLEGKREADKFYCANGDVLQAD</sequence>
<proteinExistence type="predicted"/>
<dbReference type="Proteomes" id="UP001560267">
    <property type="component" value="Unassembled WGS sequence"/>
</dbReference>
<keyword evidence="2" id="KW-1185">Reference proteome</keyword>